<evidence type="ECO:0000256" key="1">
    <source>
        <dbReference type="SAM" id="Phobius"/>
    </source>
</evidence>
<dbReference type="EMBL" id="RFAR01000104">
    <property type="protein sequence ID" value="RMC91869.1"/>
    <property type="molecule type" value="Genomic_DNA"/>
</dbReference>
<proteinExistence type="predicted"/>
<keyword evidence="1" id="KW-1133">Transmembrane helix</keyword>
<keyword evidence="1" id="KW-0812">Transmembrane</keyword>
<keyword evidence="3" id="KW-1185">Reference proteome</keyword>
<gene>
    <name evidence="2" type="primary">pgaD</name>
    <name evidence="2" type="ORF">EAY64_18620</name>
</gene>
<protein>
    <submittedName>
        <fullName evidence="2">Poly-beta-1,6-N-acetyl-D-glucosamine biosynthesis protein PgaD</fullName>
    </submittedName>
</protein>
<dbReference type="Proteomes" id="UP000274139">
    <property type="component" value="Unassembled WGS sequence"/>
</dbReference>
<dbReference type="AlphaFoldDB" id="A0A454JDQ3"/>
<name>A0A454JDQ3_9NEIS</name>
<dbReference type="RefSeq" id="WP_103526216.1">
    <property type="nucleotide sequence ID" value="NZ_JAIZDC010000002.1"/>
</dbReference>
<evidence type="ECO:0000313" key="3">
    <source>
        <dbReference type="Proteomes" id="UP000274139"/>
    </source>
</evidence>
<dbReference type="Pfam" id="PF13994">
    <property type="entry name" value="PgaD"/>
    <property type="match status" value="1"/>
</dbReference>
<sequence length="181" mass="19852">MKKLADVLIIRAAHNMSWLQRLVSRLLTVLWWLLWVYLWLPALAFASLLIWGEQLLPVTVRIDQLPGHLAVLGRYALLVCLFGGGLVLWSRINYWRFSGEEQRGAIANVTLQDMAADLGLEPALLQAGQAGKVVVVHHNPEGGIHHLDILLPLPASAATPPEPALTMSASLPLSVAQPGKR</sequence>
<evidence type="ECO:0000313" key="2">
    <source>
        <dbReference type="EMBL" id="RMC91869.1"/>
    </source>
</evidence>
<reference evidence="2 3" key="1">
    <citation type="submission" date="2018-10" db="EMBL/GenBank/DDBJ databases">
        <title>Draft genome sequence of Aquitalea MWU14-2217 isolated from a wild cranberry bog in Provincetown, Massachusetts.</title>
        <authorList>
            <person name="Ebadzadsahrai G."/>
            <person name="Soby S."/>
        </authorList>
    </citation>
    <scope>NUCLEOTIDE SEQUENCE [LARGE SCALE GENOMIC DNA]</scope>
    <source>
        <strain evidence="2 3">MWU14-2217</strain>
    </source>
</reference>
<feature type="transmembrane region" description="Helical" evidence="1">
    <location>
        <begin position="71"/>
        <end position="89"/>
    </location>
</feature>
<dbReference type="OrthoDB" id="8587176at2"/>
<dbReference type="GO" id="GO:0043709">
    <property type="term" value="P:cell adhesion involved in single-species biofilm formation"/>
    <property type="evidence" value="ECO:0007669"/>
    <property type="project" value="InterPro"/>
</dbReference>
<dbReference type="NCBIfam" id="TIGR03940">
    <property type="entry name" value="PGA_PgaD"/>
    <property type="match status" value="1"/>
</dbReference>
<accession>A0A454JDQ3</accession>
<feature type="transmembrane region" description="Helical" evidence="1">
    <location>
        <begin position="26"/>
        <end position="51"/>
    </location>
</feature>
<keyword evidence="1" id="KW-0472">Membrane</keyword>
<comment type="caution">
    <text evidence="2">The sequence shown here is derived from an EMBL/GenBank/DDBJ whole genome shotgun (WGS) entry which is preliminary data.</text>
</comment>
<dbReference type="InterPro" id="IPR023829">
    <property type="entry name" value="PGA_PgaD"/>
</dbReference>
<organism evidence="2 3">
    <name type="scientific">Aquitalea palustris</name>
    <dbReference type="NCBI Taxonomy" id="2480983"/>
    <lineage>
        <taxon>Bacteria</taxon>
        <taxon>Pseudomonadati</taxon>
        <taxon>Pseudomonadota</taxon>
        <taxon>Betaproteobacteria</taxon>
        <taxon>Neisseriales</taxon>
        <taxon>Chromobacteriaceae</taxon>
        <taxon>Aquitalea</taxon>
    </lineage>
</organism>